<keyword evidence="1" id="KW-1133">Transmembrane helix</keyword>
<accession>A0AA39M1U6</accession>
<evidence type="ECO:0000256" key="1">
    <source>
        <dbReference type="SAM" id="Phobius"/>
    </source>
</evidence>
<keyword evidence="4" id="KW-1185">Reference proteome</keyword>
<feature type="transmembrane region" description="Helical" evidence="1">
    <location>
        <begin position="251"/>
        <end position="267"/>
    </location>
</feature>
<sequence>MATKSKRRTSNVADAAEEHTHATISYQLFSNWNSHEEYYVQAPIDKILGPNASFHLRTHLTQLILAGNPAIQFLQQLENPRVTAVAHFFTALGLEPFFFSLVASSIWLFDARLGRLLAILLAVGFFVCGSLKVLFCLPRPPSPPALRLSEEDRDWAWPSNHALLSTLFSWFIWIYSNAHYEMDFTTSIILLAAIFTWNAGVMWSRVCLGVHSPCDVVGGWIIGVVLLFVFSGFSDRIHHYYLWASRSQPEALLLFTTIAAFALYAHPRAWPETQSYGELVSVLSGALIGVISSRCLLLGGNEPPRSLMESERVPPLAQYAARFFIGCTVTAVARLVVKVFVKRVVTFVYLAIDLPFYSYSQMCKESEQPTKRFTWRMRYLPVDGKTVVDLEKCPFDIDLPVKFVVYAVVGFMVGEGCPHIFQRLGI</sequence>
<evidence type="ECO:0000259" key="2">
    <source>
        <dbReference type="SMART" id="SM00014"/>
    </source>
</evidence>
<dbReference type="InterPro" id="IPR000326">
    <property type="entry name" value="PAP2/HPO"/>
</dbReference>
<dbReference type="EMBL" id="JAUCMV010000002">
    <property type="protein sequence ID" value="KAK0417752.1"/>
    <property type="molecule type" value="Genomic_DNA"/>
</dbReference>
<gene>
    <name evidence="3" type="ORF">QR680_013188</name>
</gene>
<dbReference type="SUPFAM" id="SSF48317">
    <property type="entry name" value="Acid phosphatase/Vanadium-dependent haloperoxidase"/>
    <property type="match status" value="1"/>
</dbReference>
<dbReference type="PANTHER" id="PTHR14969">
    <property type="entry name" value="SPHINGOSINE-1-PHOSPHATE PHOSPHOHYDROLASE"/>
    <property type="match status" value="1"/>
</dbReference>
<dbReference type="GO" id="GO:0006670">
    <property type="term" value="P:sphingosine metabolic process"/>
    <property type="evidence" value="ECO:0007669"/>
    <property type="project" value="TreeGrafter"/>
</dbReference>
<feature type="domain" description="Phosphatidic acid phosphatase type 2/haloperoxidase" evidence="2">
    <location>
        <begin position="114"/>
        <end position="231"/>
    </location>
</feature>
<evidence type="ECO:0000313" key="4">
    <source>
        <dbReference type="Proteomes" id="UP001175271"/>
    </source>
</evidence>
<comment type="caution">
    <text evidence="3">The sequence shown here is derived from an EMBL/GenBank/DDBJ whole genome shotgun (WGS) entry which is preliminary data.</text>
</comment>
<organism evidence="3 4">
    <name type="scientific">Steinernema hermaphroditum</name>
    <dbReference type="NCBI Taxonomy" id="289476"/>
    <lineage>
        <taxon>Eukaryota</taxon>
        <taxon>Metazoa</taxon>
        <taxon>Ecdysozoa</taxon>
        <taxon>Nematoda</taxon>
        <taxon>Chromadorea</taxon>
        <taxon>Rhabditida</taxon>
        <taxon>Tylenchina</taxon>
        <taxon>Panagrolaimomorpha</taxon>
        <taxon>Strongyloidoidea</taxon>
        <taxon>Steinernematidae</taxon>
        <taxon>Steinernema</taxon>
    </lineage>
</organism>
<dbReference type="GO" id="GO:0005789">
    <property type="term" value="C:endoplasmic reticulum membrane"/>
    <property type="evidence" value="ECO:0007669"/>
    <property type="project" value="TreeGrafter"/>
</dbReference>
<dbReference type="SMART" id="SM00014">
    <property type="entry name" value="acidPPc"/>
    <property type="match status" value="1"/>
</dbReference>
<dbReference type="InterPro" id="IPR036938">
    <property type="entry name" value="PAP2/HPO_sf"/>
</dbReference>
<feature type="transmembrane region" description="Helical" evidence="1">
    <location>
        <begin position="155"/>
        <end position="175"/>
    </location>
</feature>
<feature type="transmembrane region" description="Helical" evidence="1">
    <location>
        <begin position="279"/>
        <end position="298"/>
    </location>
</feature>
<protein>
    <recommendedName>
        <fullName evidence="2">Phosphatidic acid phosphatase type 2/haloperoxidase domain-containing protein</fullName>
    </recommendedName>
</protein>
<dbReference type="Pfam" id="PF01569">
    <property type="entry name" value="PAP2"/>
    <property type="match status" value="1"/>
</dbReference>
<dbReference type="Gene3D" id="1.20.144.10">
    <property type="entry name" value="Phosphatidic acid phosphatase type 2/haloperoxidase"/>
    <property type="match status" value="1"/>
</dbReference>
<proteinExistence type="predicted"/>
<keyword evidence="1" id="KW-0472">Membrane</keyword>
<keyword evidence="1" id="KW-0812">Transmembrane</keyword>
<feature type="transmembrane region" description="Helical" evidence="1">
    <location>
        <begin position="210"/>
        <end position="230"/>
    </location>
</feature>
<feature type="transmembrane region" description="Helical" evidence="1">
    <location>
        <begin position="319"/>
        <end position="337"/>
    </location>
</feature>
<dbReference type="Proteomes" id="UP001175271">
    <property type="component" value="Unassembled WGS sequence"/>
</dbReference>
<evidence type="ECO:0000313" key="3">
    <source>
        <dbReference type="EMBL" id="KAK0417752.1"/>
    </source>
</evidence>
<name>A0AA39M1U6_9BILA</name>
<dbReference type="GO" id="GO:0042392">
    <property type="term" value="F:sphingosine-1-phosphate phosphatase activity"/>
    <property type="evidence" value="ECO:0007669"/>
    <property type="project" value="TreeGrafter"/>
</dbReference>
<feature type="transmembrane region" description="Helical" evidence="1">
    <location>
        <begin position="116"/>
        <end position="135"/>
    </location>
</feature>
<dbReference type="PANTHER" id="PTHR14969:SF39">
    <property type="entry name" value="PHOSPHATIDIC ACID PHOSPHATASE TYPE 2_HALOPEROXIDASE DOMAIN-CONTAINING PROTEIN"/>
    <property type="match status" value="1"/>
</dbReference>
<reference evidence="3" key="1">
    <citation type="submission" date="2023-06" db="EMBL/GenBank/DDBJ databases">
        <title>Genomic analysis of the entomopathogenic nematode Steinernema hermaphroditum.</title>
        <authorList>
            <person name="Schwarz E.M."/>
            <person name="Heppert J.K."/>
            <person name="Baniya A."/>
            <person name="Schwartz H.T."/>
            <person name="Tan C.-H."/>
            <person name="Antoshechkin I."/>
            <person name="Sternberg P.W."/>
            <person name="Goodrich-Blair H."/>
            <person name="Dillman A.R."/>
        </authorList>
    </citation>
    <scope>NUCLEOTIDE SEQUENCE</scope>
    <source>
        <strain evidence="3">PS9179</strain>
        <tissue evidence="3">Whole animal</tissue>
    </source>
</reference>
<feature type="transmembrane region" description="Helical" evidence="1">
    <location>
        <begin position="84"/>
        <end position="109"/>
    </location>
</feature>
<feature type="transmembrane region" description="Helical" evidence="1">
    <location>
        <begin position="187"/>
        <end position="204"/>
    </location>
</feature>
<dbReference type="AlphaFoldDB" id="A0AA39M1U6"/>